<feature type="region of interest" description="Disordered" evidence="3">
    <location>
        <begin position="173"/>
        <end position="199"/>
    </location>
</feature>
<dbReference type="CDD" id="cd00086">
    <property type="entry name" value="homeodomain"/>
    <property type="match status" value="1"/>
</dbReference>
<keyword evidence="1 2" id="KW-0371">Homeobox</keyword>
<feature type="DNA-binding region" description="Homeobox" evidence="1">
    <location>
        <begin position="111"/>
        <end position="171"/>
    </location>
</feature>
<reference evidence="5" key="1">
    <citation type="submission" date="2020-05" db="EMBL/GenBank/DDBJ databases">
        <title>Phylogenomic resolution of chytrid fungi.</title>
        <authorList>
            <person name="Stajich J.E."/>
            <person name="Amses K."/>
            <person name="Simmons R."/>
            <person name="Seto K."/>
            <person name="Myers J."/>
            <person name="Bonds A."/>
            <person name="Quandt C.A."/>
            <person name="Barry K."/>
            <person name="Liu P."/>
            <person name="Grigoriev I."/>
            <person name="Longcore J.E."/>
            <person name="James T.Y."/>
        </authorList>
    </citation>
    <scope>NUCLEOTIDE SEQUENCE</scope>
    <source>
        <strain evidence="5">JEL0513</strain>
    </source>
</reference>
<evidence type="ECO:0000256" key="3">
    <source>
        <dbReference type="SAM" id="MobiDB-lite"/>
    </source>
</evidence>
<comment type="subcellular location">
    <subcellularLocation>
        <location evidence="1 2">Nucleus</location>
    </subcellularLocation>
</comment>
<dbReference type="InterPro" id="IPR001356">
    <property type="entry name" value="HD"/>
</dbReference>
<feature type="region of interest" description="Disordered" evidence="3">
    <location>
        <begin position="1"/>
        <end position="40"/>
    </location>
</feature>
<name>A0AAD5T371_9FUNG</name>
<dbReference type="InterPro" id="IPR009057">
    <property type="entry name" value="Homeodomain-like_sf"/>
</dbReference>
<dbReference type="PROSITE" id="PS50071">
    <property type="entry name" value="HOMEOBOX_2"/>
    <property type="match status" value="1"/>
</dbReference>
<dbReference type="GO" id="GO:0005634">
    <property type="term" value="C:nucleus"/>
    <property type="evidence" value="ECO:0007669"/>
    <property type="project" value="UniProtKB-SubCell"/>
</dbReference>
<organism evidence="5 6">
    <name type="scientific">Physocladia obscura</name>
    <dbReference type="NCBI Taxonomy" id="109957"/>
    <lineage>
        <taxon>Eukaryota</taxon>
        <taxon>Fungi</taxon>
        <taxon>Fungi incertae sedis</taxon>
        <taxon>Chytridiomycota</taxon>
        <taxon>Chytridiomycota incertae sedis</taxon>
        <taxon>Chytridiomycetes</taxon>
        <taxon>Chytridiales</taxon>
        <taxon>Chytriomycetaceae</taxon>
        <taxon>Physocladia</taxon>
    </lineage>
</organism>
<dbReference type="Gene3D" id="1.10.10.60">
    <property type="entry name" value="Homeodomain-like"/>
    <property type="match status" value="1"/>
</dbReference>
<gene>
    <name evidence="5" type="ORF">HK100_011025</name>
</gene>
<evidence type="ECO:0000313" key="5">
    <source>
        <dbReference type="EMBL" id="KAJ3125025.1"/>
    </source>
</evidence>
<dbReference type="Proteomes" id="UP001211907">
    <property type="component" value="Unassembled WGS sequence"/>
</dbReference>
<comment type="caution">
    <text evidence="5">The sequence shown here is derived from an EMBL/GenBank/DDBJ whole genome shotgun (WGS) entry which is preliminary data.</text>
</comment>
<proteinExistence type="predicted"/>
<dbReference type="Pfam" id="PF00046">
    <property type="entry name" value="Homeodomain"/>
    <property type="match status" value="1"/>
</dbReference>
<dbReference type="SMART" id="SM00389">
    <property type="entry name" value="HOX"/>
    <property type="match status" value="1"/>
</dbReference>
<evidence type="ECO:0000256" key="2">
    <source>
        <dbReference type="RuleBase" id="RU000682"/>
    </source>
</evidence>
<sequence>MFSRQSTPGQDSDSATFDARSQVVSQSPLLPEEQQHRKSKIPEAYMVKVPKAPTPIPSSFCLSDTAAAATRLLLGVNVIVKLPKTANNNSNNININSINNRQHPYAISFNSQPNSAFFTRTQLNVLEEFFDDVSQAPNATQYYEISTELGLLKRDVMAWFRKRRMEKPNGVEAVMADQKQREARRRKRQEEKRTRPVVEHTHRPLKRLCTMMEVAMGAMYDFNFFNGTF</sequence>
<dbReference type="EMBL" id="JADGJH010000634">
    <property type="protein sequence ID" value="KAJ3125025.1"/>
    <property type="molecule type" value="Genomic_DNA"/>
</dbReference>
<keyword evidence="1 2" id="KW-0539">Nucleus</keyword>
<dbReference type="SUPFAM" id="SSF46689">
    <property type="entry name" value="Homeodomain-like"/>
    <property type="match status" value="1"/>
</dbReference>
<evidence type="ECO:0000259" key="4">
    <source>
        <dbReference type="PROSITE" id="PS50071"/>
    </source>
</evidence>
<keyword evidence="1 2" id="KW-0238">DNA-binding</keyword>
<accession>A0AAD5T371</accession>
<dbReference type="AlphaFoldDB" id="A0AAD5T371"/>
<feature type="compositionally biased region" description="Polar residues" evidence="3">
    <location>
        <begin position="1"/>
        <end position="15"/>
    </location>
</feature>
<evidence type="ECO:0000313" key="6">
    <source>
        <dbReference type="Proteomes" id="UP001211907"/>
    </source>
</evidence>
<feature type="compositionally biased region" description="Basic and acidic residues" evidence="3">
    <location>
        <begin position="188"/>
        <end position="199"/>
    </location>
</feature>
<evidence type="ECO:0000256" key="1">
    <source>
        <dbReference type="PROSITE-ProRule" id="PRU00108"/>
    </source>
</evidence>
<dbReference type="GO" id="GO:0003677">
    <property type="term" value="F:DNA binding"/>
    <property type="evidence" value="ECO:0007669"/>
    <property type="project" value="UniProtKB-UniRule"/>
</dbReference>
<protein>
    <recommendedName>
        <fullName evidence="4">Homeobox domain-containing protein</fullName>
    </recommendedName>
</protein>
<keyword evidence="6" id="KW-1185">Reference proteome</keyword>
<feature type="domain" description="Homeobox" evidence="4">
    <location>
        <begin position="109"/>
        <end position="170"/>
    </location>
</feature>